<reference evidence="1" key="1">
    <citation type="submission" date="2019-03" db="EMBL/GenBank/DDBJ databases">
        <title>WGS assembly of Setaria viridis.</title>
        <authorList>
            <person name="Huang P."/>
            <person name="Jenkins J."/>
            <person name="Grimwood J."/>
            <person name="Barry K."/>
            <person name="Healey A."/>
            <person name="Mamidi S."/>
            <person name="Sreedasyam A."/>
            <person name="Shu S."/>
            <person name="Feldman M."/>
            <person name="Wu J."/>
            <person name="Yu Y."/>
            <person name="Chen C."/>
            <person name="Johnson J."/>
            <person name="Rokhsar D."/>
            <person name="Baxter I."/>
            <person name="Schmutz J."/>
            <person name="Brutnell T."/>
            <person name="Kellogg E."/>
        </authorList>
    </citation>
    <scope>NUCLEOTIDE SEQUENCE [LARGE SCALE GENOMIC DNA]</scope>
</reference>
<protein>
    <submittedName>
        <fullName evidence="1">Uncharacterized protein</fullName>
    </submittedName>
</protein>
<dbReference type="EMBL" id="CM016557">
    <property type="protein sequence ID" value="TKW08399.1"/>
    <property type="molecule type" value="Genomic_DNA"/>
</dbReference>
<proteinExistence type="predicted"/>
<dbReference type="Gramene" id="TKW08399">
    <property type="protein sequence ID" value="TKW08399"/>
    <property type="gene ID" value="SEVIR_6G025966v2"/>
</dbReference>
<sequence length="61" mass="6593">MAMLPERSSSAHGWCFRAGGITSIGCNMDSANLLTAKCFLIFTAFSLHMVLQVNDITKAGR</sequence>
<name>A0A4U6U4X7_SETVI</name>
<dbReference type="Proteomes" id="UP000298652">
    <property type="component" value="Chromosome 6"/>
</dbReference>
<evidence type="ECO:0000313" key="1">
    <source>
        <dbReference type="EMBL" id="TKW08399.1"/>
    </source>
</evidence>
<evidence type="ECO:0000313" key="2">
    <source>
        <dbReference type="Proteomes" id="UP000298652"/>
    </source>
</evidence>
<dbReference type="AlphaFoldDB" id="A0A4U6U4X7"/>
<accession>A0A4U6U4X7</accession>
<gene>
    <name evidence="1" type="ORF">SEVIR_6G025966v2</name>
</gene>
<organism evidence="1 2">
    <name type="scientific">Setaria viridis</name>
    <name type="common">Green bristlegrass</name>
    <name type="synonym">Setaria italica subsp. viridis</name>
    <dbReference type="NCBI Taxonomy" id="4556"/>
    <lineage>
        <taxon>Eukaryota</taxon>
        <taxon>Viridiplantae</taxon>
        <taxon>Streptophyta</taxon>
        <taxon>Embryophyta</taxon>
        <taxon>Tracheophyta</taxon>
        <taxon>Spermatophyta</taxon>
        <taxon>Magnoliopsida</taxon>
        <taxon>Liliopsida</taxon>
        <taxon>Poales</taxon>
        <taxon>Poaceae</taxon>
        <taxon>PACMAD clade</taxon>
        <taxon>Panicoideae</taxon>
        <taxon>Panicodae</taxon>
        <taxon>Paniceae</taxon>
        <taxon>Cenchrinae</taxon>
        <taxon>Setaria</taxon>
    </lineage>
</organism>
<keyword evidence="2" id="KW-1185">Reference proteome</keyword>